<keyword evidence="4" id="KW-1185">Reference proteome</keyword>
<evidence type="ECO:0000256" key="1">
    <source>
        <dbReference type="SAM" id="MobiDB-lite"/>
    </source>
</evidence>
<keyword evidence="2" id="KW-1133">Transmembrane helix</keyword>
<dbReference type="OrthoDB" id="6109077at2759"/>
<proteinExistence type="predicted"/>
<dbReference type="AlphaFoldDB" id="A0A8B6FRL3"/>
<protein>
    <submittedName>
        <fullName evidence="3">Uncharacterized protein</fullName>
    </submittedName>
</protein>
<gene>
    <name evidence="3" type="ORF">MGAL_10B088750</name>
</gene>
<accession>A0A8B6FRL3</accession>
<keyword evidence="2" id="KW-0472">Membrane</keyword>
<dbReference type="Proteomes" id="UP000596742">
    <property type="component" value="Unassembled WGS sequence"/>
</dbReference>
<dbReference type="EMBL" id="UYJE01007305">
    <property type="protein sequence ID" value="VDI53503.1"/>
    <property type="molecule type" value="Genomic_DNA"/>
</dbReference>
<organism evidence="3 4">
    <name type="scientific">Mytilus galloprovincialis</name>
    <name type="common">Mediterranean mussel</name>
    <dbReference type="NCBI Taxonomy" id="29158"/>
    <lineage>
        <taxon>Eukaryota</taxon>
        <taxon>Metazoa</taxon>
        <taxon>Spiralia</taxon>
        <taxon>Lophotrochozoa</taxon>
        <taxon>Mollusca</taxon>
        <taxon>Bivalvia</taxon>
        <taxon>Autobranchia</taxon>
        <taxon>Pteriomorphia</taxon>
        <taxon>Mytilida</taxon>
        <taxon>Mytiloidea</taxon>
        <taxon>Mytilidae</taxon>
        <taxon>Mytilinae</taxon>
        <taxon>Mytilus</taxon>
    </lineage>
</organism>
<comment type="caution">
    <text evidence="3">The sequence shown here is derived from an EMBL/GenBank/DDBJ whole genome shotgun (WGS) entry which is preliminary data.</text>
</comment>
<name>A0A8B6FRL3_MYTGA</name>
<feature type="transmembrane region" description="Helical" evidence="2">
    <location>
        <begin position="271"/>
        <end position="295"/>
    </location>
</feature>
<evidence type="ECO:0000313" key="3">
    <source>
        <dbReference type="EMBL" id="VDI53503.1"/>
    </source>
</evidence>
<evidence type="ECO:0000313" key="4">
    <source>
        <dbReference type="Proteomes" id="UP000596742"/>
    </source>
</evidence>
<evidence type="ECO:0000256" key="2">
    <source>
        <dbReference type="SAM" id="Phobius"/>
    </source>
</evidence>
<feature type="region of interest" description="Disordered" evidence="1">
    <location>
        <begin position="351"/>
        <end position="378"/>
    </location>
</feature>
<keyword evidence="2" id="KW-0812">Transmembrane</keyword>
<sequence>MLCRSHRIVISFPQDAMLFPQDAMMFPQDVMLSPQDNYLVPSRYYLVPPRYYVVPSRHSYLVHQDDMSFPRDVMSFPQINTNVQMISTIVAVSTLLIQGFVPLHADTIVNLSATSNDNRCGETIDISPGNGSSVFAAGKVPNGHCTLYFRATEHKDYVCKKFCVTFRKKSFNVCDVKVKIAAVDFDNTGDLTKTYDCWHWNAFDNAWCPVTNKLQMDVLESDPFHSDIKLNNSYEFSVDITPVCAKVKHLVKKTVSNFNSKRDDRMKQIKIEGIIVGVCLACIFLVLLVVMYMYYKSKPTNNTPEETEGKQRQGHILSNIRHRLMNRRKSNIVCIENETFDKYVEVKQTDDDDEIDGDSQSTLQLKNVPGTSDKDSFV</sequence>
<reference evidence="3" key="1">
    <citation type="submission" date="2018-11" db="EMBL/GenBank/DDBJ databases">
        <authorList>
            <person name="Alioto T."/>
            <person name="Alioto T."/>
        </authorList>
    </citation>
    <scope>NUCLEOTIDE SEQUENCE</scope>
</reference>